<evidence type="ECO:0000256" key="2">
    <source>
        <dbReference type="ARBA" id="ARBA00022723"/>
    </source>
</evidence>
<sequence length="453" mass="50841">MSIKKVLQHVDKNMSVLIKDLCVLIQQPSISAKNQGIKKCANLVKNTLRKSAIKAEILCMKNYPPIVYGEVKSKKNPNKTLLFYNHYDVQPVEPVELWDDDPFSGKIKGNKIYGRGSSDDKGELITRIRSVASFLKVDGDVPCNVKFVIEGEEETGSAHIEEYLKKYRKKFSCDGVIWEFGHVDSKNRPIIDLGMKGLLYVELSIRESAIDSHSSLAVLIKNPAWRLVEALKTIRDSSGKILIKDWYNEVLQFSKSDIKILKSLPFDEKEFKKEYGIREFLGNKTGLEIKKSLAGEPTCNIAGIISGYYGEGAKTVLPAEARVKIDFRLVPNMNPRKQVMRLKRHLKAKGFGDIKIKVYHGEAPARTNSKHPFVSDVTSAARKSFGKYLLSVSSAGTGPMHAFTHILNAPAIAIGSTYVFSRIHSPNEFTRIDLLKKTTKCMCLILDNFARSN</sequence>
<keyword evidence="3" id="KW-0378">Hydrolase</keyword>
<dbReference type="InterPro" id="IPR011650">
    <property type="entry name" value="Peptidase_M20_dimer"/>
</dbReference>
<dbReference type="Gene3D" id="3.30.70.360">
    <property type="match status" value="1"/>
</dbReference>
<feature type="domain" description="Peptidase M20 dimerisation" evidence="4">
    <location>
        <begin position="195"/>
        <end position="349"/>
    </location>
</feature>
<keyword evidence="1" id="KW-0645">Protease</keyword>
<dbReference type="Gene3D" id="3.40.630.10">
    <property type="entry name" value="Zn peptidases"/>
    <property type="match status" value="1"/>
</dbReference>
<dbReference type="Pfam" id="PF01546">
    <property type="entry name" value="Peptidase_M20"/>
    <property type="match status" value="1"/>
</dbReference>
<evidence type="ECO:0000256" key="1">
    <source>
        <dbReference type="ARBA" id="ARBA00022670"/>
    </source>
</evidence>
<organism evidence="5">
    <name type="scientific">uncultured marine thaumarchaeote KM3_57_D03</name>
    <dbReference type="NCBI Taxonomy" id="1456206"/>
    <lineage>
        <taxon>Archaea</taxon>
        <taxon>Nitrososphaerota</taxon>
        <taxon>environmental samples</taxon>
    </lineage>
</organism>
<dbReference type="PANTHER" id="PTHR43270">
    <property type="entry name" value="BETA-ALA-HIS DIPEPTIDASE"/>
    <property type="match status" value="1"/>
</dbReference>
<reference evidence="5" key="1">
    <citation type="journal article" date="2014" name="Genome Biol. Evol.">
        <title>Pangenome evidence for extensive interdomain horizontal transfer affecting lineage core and shell genes in uncultured planktonic thaumarchaeota and euryarchaeota.</title>
        <authorList>
            <person name="Deschamps P."/>
            <person name="Zivanovic Y."/>
            <person name="Moreira D."/>
            <person name="Rodriguez-Valera F."/>
            <person name="Lopez-Garcia P."/>
        </authorList>
    </citation>
    <scope>NUCLEOTIDE SEQUENCE</scope>
</reference>
<dbReference type="GO" id="GO:0008233">
    <property type="term" value="F:peptidase activity"/>
    <property type="evidence" value="ECO:0007669"/>
    <property type="project" value="UniProtKB-KW"/>
</dbReference>
<dbReference type="InterPro" id="IPR002933">
    <property type="entry name" value="Peptidase_M20"/>
</dbReference>
<evidence type="ECO:0000259" key="4">
    <source>
        <dbReference type="Pfam" id="PF07687"/>
    </source>
</evidence>
<keyword evidence="2" id="KW-0479">Metal-binding</keyword>
<proteinExistence type="predicted"/>
<dbReference type="PANTHER" id="PTHR43270:SF8">
    <property type="entry name" value="DI- AND TRIPEPTIDASE DUG2-RELATED"/>
    <property type="match status" value="1"/>
</dbReference>
<protein>
    <submittedName>
        <fullName evidence="5">Peptidase M20</fullName>
    </submittedName>
</protein>
<dbReference type="SUPFAM" id="SSF53187">
    <property type="entry name" value="Zn-dependent exopeptidases"/>
    <property type="match status" value="1"/>
</dbReference>
<dbReference type="Pfam" id="PF07687">
    <property type="entry name" value="M20_dimer"/>
    <property type="match status" value="1"/>
</dbReference>
<name>A0A075HFV5_9ARCH</name>
<dbReference type="InterPro" id="IPR051458">
    <property type="entry name" value="Cyt/Met_Dipeptidase"/>
</dbReference>
<dbReference type="NCBIfam" id="NF005034">
    <property type="entry name" value="PRK06446.1"/>
    <property type="match status" value="1"/>
</dbReference>
<dbReference type="GO" id="GO:0046872">
    <property type="term" value="F:metal ion binding"/>
    <property type="evidence" value="ECO:0007669"/>
    <property type="project" value="UniProtKB-KW"/>
</dbReference>
<dbReference type="GO" id="GO:0006508">
    <property type="term" value="P:proteolysis"/>
    <property type="evidence" value="ECO:0007669"/>
    <property type="project" value="UniProtKB-KW"/>
</dbReference>
<dbReference type="EMBL" id="KF900954">
    <property type="protein sequence ID" value="AIF12758.1"/>
    <property type="molecule type" value="Genomic_DNA"/>
</dbReference>
<dbReference type="AlphaFoldDB" id="A0A075HFV5"/>
<evidence type="ECO:0000256" key="3">
    <source>
        <dbReference type="ARBA" id="ARBA00022801"/>
    </source>
</evidence>
<evidence type="ECO:0000313" key="5">
    <source>
        <dbReference type="EMBL" id="AIF12758.1"/>
    </source>
</evidence>
<accession>A0A075HFV5</accession>